<dbReference type="Pfam" id="PF01960">
    <property type="entry name" value="ArgJ"/>
    <property type="match status" value="1"/>
</dbReference>
<dbReference type="FunFam" id="3.60.70.12:FF:000001">
    <property type="entry name" value="Arginine biosynthesis bifunctional protein ArgJ, chloroplastic"/>
    <property type="match status" value="1"/>
</dbReference>
<dbReference type="GO" id="GO:0006526">
    <property type="term" value="P:L-arginine biosynthetic process"/>
    <property type="evidence" value="ECO:0007669"/>
    <property type="project" value="UniProtKB-UniRule"/>
</dbReference>
<keyword evidence="4 10" id="KW-0028">Amino-acid biosynthesis</keyword>
<evidence type="ECO:0000256" key="3">
    <source>
        <dbReference type="ARBA" id="ARBA00022571"/>
    </source>
</evidence>
<organism evidence="11 12">
    <name type="scientific">Faecalibacillus faecis</name>
    <dbReference type="NCBI Taxonomy" id="1982628"/>
    <lineage>
        <taxon>Bacteria</taxon>
        <taxon>Bacillati</taxon>
        <taxon>Bacillota</taxon>
        <taxon>Erysipelotrichia</taxon>
        <taxon>Erysipelotrichales</taxon>
        <taxon>Coprobacillaceae</taxon>
        <taxon>Faecalibacillus</taxon>
    </lineage>
</organism>
<comment type="caution">
    <text evidence="11">The sequence shown here is derived from an EMBL/GenBank/DDBJ whole genome shotgun (WGS) entry which is preliminary data.</text>
</comment>
<gene>
    <name evidence="10" type="primary">argJ</name>
    <name evidence="11" type="ORF">C7U55_00680</name>
</gene>
<dbReference type="FunFam" id="3.10.20.340:FF:000001">
    <property type="entry name" value="Arginine biosynthesis bifunctional protein ArgJ, chloroplastic"/>
    <property type="match status" value="1"/>
</dbReference>
<keyword evidence="7 10" id="KW-0511">Multifunctional enzyme</keyword>
<evidence type="ECO:0000313" key="12">
    <source>
        <dbReference type="Proteomes" id="UP000241201"/>
    </source>
</evidence>
<comment type="subunit">
    <text evidence="2 10">Heterotetramer of two alpha and two beta chains.</text>
</comment>
<dbReference type="Gene3D" id="3.10.20.340">
    <property type="entry name" value="ArgJ beta chain, C-terminal domain"/>
    <property type="match status" value="1"/>
</dbReference>
<dbReference type="EC" id="2.3.1.1" evidence="10"/>
<keyword evidence="8 10" id="KW-0012">Acyltransferase</keyword>
<feature type="site" description="Involved in the stabilization of negative charge on the oxyanion by the formation of the oxyanion hole" evidence="10">
    <location>
        <position position="114"/>
    </location>
</feature>
<dbReference type="Gene3D" id="3.60.70.12">
    <property type="entry name" value="L-amino peptidase D-ALA esterase/amidase"/>
    <property type="match status" value="1"/>
</dbReference>
<feature type="binding site" evidence="10">
    <location>
        <position position="190"/>
    </location>
    <ligand>
        <name>substrate</name>
    </ligand>
</feature>
<dbReference type="InterPro" id="IPR016117">
    <property type="entry name" value="ArgJ-like_dom_sf"/>
</dbReference>
<evidence type="ECO:0000256" key="7">
    <source>
        <dbReference type="ARBA" id="ARBA00023268"/>
    </source>
</evidence>
<dbReference type="Proteomes" id="UP000241201">
    <property type="component" value="Unassembled WGS sequence"/>
</dbReference>
<dbReference type="NCBIfam" id="TIGR00120">
    <property type="entry name" value="ArgJ"/>
    <property type="match status" value="1"/>
</dbReference>
<keyword evidence="10" id="KW-0963">Cytoplasm</keyword>
<feature type="binding site" evidence="10">
    <location>
        <position position="402"/>
    </location>
    <ligand>
        <name>substrate</name>
    </ligand>
</feature>
<feature type="active site" description="Nucleophile" evidence="10">
    <location>
        <position position="190"/>
    </location>
</feature>
<sequence length="407" mass="43869">MKVIDNGTVTNPKGYKGTGLHIGIKKKNKDFALIVSDVEAKAVGTFTTNMVKAAPVLWDKHIVENYETVKAIAINSGIANACTGELGNQANEKFASIVGDALEVDKEKVLICSTGVIGKQLPTEPIEKGIGDALKQLKGDHQAGIDVATSIMTTDTKPKHLAVEIEVGGKTVTIGACCKGSGMIHPNMATMLGFITTDLNISKELLNKALKSVIPDTFNMISVDRDTSTNDTVLLLANGLAGNDEITEENEDYQIFKEALYYVNEYLAKCIAGDGEGATKLLEVNVKGAKDVKQAKVIAKSVCTSPLVKTAIYGNDANWGRLLCAMGYSGEEFDPYQVDLFIESEFGNLQLVENGMATDYSEEFATKILSSEYVKANIIMKIADGKATAWGCDLTYDYVKINADYRS</sequence>
<feature type="binding site" evidence="10">
    <location>
        <position position="179"/>
    </location>
    <ligand>
        <name>substrate</name>
    </ligand>
</feature>
<keyword evidence="12" id="KW-1185">Reference proteome</keyword>
<dbReference type="NCBIfam" id="NF003802">
    <property type="entry name" value="PRK05388.1"/>
    <property type="match status" value="1"/>
</dbReference>
<dbReference type="GO" id="GO:0005737">
    <property type="term" value="C:cytoplasm"/>
    <property type="evidence" value="ECO:0007669"/>
    <property type="project" value="UniProtKB-SubCell"/>
</dbReference>
<keyword evidence="6 10" id="KW-0068">Autocatalytic cleavage</keyword>
<evidence type="ECO:0000256" key="1">
    <source>
        <dbReference type="ARBA" id="ARBA00006774"/>
    </source>
</evidence>
<dbReference type="RefSeq" id="WP_106986897.1">
    <property type="nucleotide sequence ID" value="NZ_PYLP01000001.1"/>
</dbReference>
<dbReference type="GeneID" id="77469619"/>
<evidence type="ECO:0000256" key="2">
    <source>
        <dbReference type="ARBA" id="ARBA00011475"/>
    </source>
</evidence>
<feature type="site" description="Involved in the stabilization of negative charge on the oxyanion by the formation of the oxyanion hole" evidence="10">
    <location>
        <position position="115"/>
    </location>
</feature>
<evidence type="ECO:0000256" key="4">
    <source>
        <dbReference type="ARBA" id="ARBA00022605"/>
    </source>
</evidence>
<comment type="similarity">
    <text evidence="1 10">Belongs to the ArgJ family.</text>
</comment>
<keyword evidence="3 10" id="KW-0055">Arginine biosynthesis</keyword>
<feature type="binding site" evidence="10">
    <location>
        <position position="153"/>
    </location>
    <ligand>
        <name>substrate</name>
    </ligand>
</feature>
<reference evidence="12" key="1">
    <citation type="submission" date="2018-03" db="EMBL/GenBank/DDBJ databases">
        <title>Lachnoclostridium SNUG30370 gen.nov., sp.nov., isolated from human faeces.</title>
        <authorList>
            <person name="Seo B."/>
            <person name="Jeon K."/>
            <person name="Ko G."/>
        </authorList>
    </citation>
    <scope>NUCLEOTIDE SEQUENCE [LARGE SCALE GENOMIC DNA]</scope>
    <source>
        <strain evidence="12">SNUG30370</strain>
    </source>
</reference>
<dbReference type="PANTHER" id="PTHR23100">
    <property type="entry name" value="ARGININE BIOSYNTHESIS BIFUNCTIONAL PROTEIN ARGJ"/>
    <property type="match status" value="1"/>
</dbReference>
<dbReference type="UniPathway" id="UPA00068">
    <property type="reaction ID" value="UER00106"/>
</dbReference>
<comment type="catalytic activity">
    <reaction evidence="10">
        <text>L-glutamate + acetyl-CoA = N-acetyl-L-glutamate + CoA + H(+)</text>
        <dbReference type="Rhea" id="RHEA:24292"/>
        <dbReference type="ChEBI" id="CHEBI:15378"/>
        <dbReference type="ChEBI" id="CHEBI:29985"/>
        <dbReference type="ChEBI" id="CHEBI:44337"/>
        <dbReference type="ChEBI" id="CHEBI:57287"/>
        <dbReference type="ChEBI" id="CHEBI:57288"/>
        <dbReference type="EC" id="2.3.1.1"/>
    </reaction>
</comment>
<dbReference type="EC" id="2.3.1.35" evidence="10"/>
<comment type="pathway">
    <text evidence="10">Amino-acid biosynthesis; L-arginine biosynthesis; L-ornithine and N-acetyl-L-glutamate from L-glutamate and N(2)-acetyl-L-ornithine (cyclic): step 1/1.</text>
</comment>
<dbReference type="CDD" id="cd02152">
    <property type="entry name" value="OAT"/>
    <property type="match status" value="1"/>
</dbReference>
<evidence type="ECO:0000313" key="11">
    <source>
        <dbReference type="EMBL" id="PST42104.1"/>
    </source>
</evidence>
<keyword evidence="5 10" id="KW-0808">Transferase</keyword>
<comment type="function">
    <text evidence="10">Catalyzes two activities which are involved in the cyclic version of arginine biosynthesis: the synthesis of N-acetylglutamate from glutamate and acetyl-CoA as the acetyl donor, and of ornithine by transacetylation between N(2)-acetylornithine and glutamate.</text>
</comment>
<dbReference type="PANTHER" id="PTHR23100:SF0">
    <property type="entry name" value="ARGININE BIOSYNTHESIS BIFUNCTIONAL PROTEIN ARGJ, MITOCHONDRIAL"/>
    <property type="match status" value="1"/>
</dbReference>
<dbReference type="InterPro" id="IPR042195">
    <property type="entry name" value="ArgJ_beta_C"/>
</dbReference>
<feature type="binding site" evidence="10">
    <location>
        <position position="276"/>
    </location>
    <ligand>
        <name>substrate</name>
    </ligand>
</feature>
<dbReference type="GO" id="GO:0004042">
    <property type="term" value="F:L-glutamate N-acetyltransferase activity"/>
    <property type="evidence" value="ECO:0007669"/>
    <property type="project" value="UniProtKB-UniRule"/>
</dbReference>
<dbReference type="GO" id="GO:0004358">
    <property type="term" value="F:L-glutamate N-acetyltransferase activity, acting on acetyl-L-ornithine as donor"/>
    <property type="evidence" value="ECO:0007669"/>
    <property type="project" value="UniProtKB-UniRule"/>
</dbReference>
<comment type="catalytic activity">
    <reaction evidence="9 10">
        <text>N(2)-acetyl-L-ornithine + L-glutamate = N-acetyl-L-glutamate + L-ornithine</text>
        <dbReference type="Rhea" id="RHEA:15349"/>
        <dbReference type="ChEBI" id="CHEBI:29985"/>
        <dbReference type="ChEBI" id="CHEBI:44337"/>
        <dbReference type="ChEBI" id="CHEBI:46911"/>
        <dbReference type="ChEBI" id="CHEBI:57805"/>
        <dbReference type="EC" id="2.3.1.35"/>
    </reaction>
</comment>
<dbReference type="GO" id="GO:0006592">
    <property type="term" value="P:ornithine biosynthetic process"/>
    <property type="evidence" value="ECO:0007669"/>
    <property type="project" value="TreeGrafter"/>
</dbReference>
<evidence type="ECO:0000256" key="9">
    <source>
        <dbReference type="ARBA" id="ARBA00049439"/>
    </source>
</evidence>
<evidence type="ECO:0000256" key="10">
    <source>
        <dbReference type="HAMAP-Rule" id="MF_01106"/>
    </source>
</evidence>
<dbReference type="AlphaFoldDB" id="A0A2T3G3J1"/>
<dbReference type="SUPFAM" id="SSF56266">
    <property type="entry name" value="DmpA/ArgJ-like"/>
    <property type="match status" value="1"/>
</dbReference>
<dbReference type="InterPro" id="IPR002813">
    <property type="entry name" value="Arg_biosynth_ArgJ"/>
</dbReference>
<name>A0A2T3G3J1_9FIRM</name>
<proteinExistence type="inferred from homology"/>
<feature type="site" description="Cleavage; by autolysis" evidence="10">
    <location>
        <begin position="189"/>
        <end position="190"/>
    </location>
</feature>
<feature type="chain" id="PRO_5023467513" description="Arginine biosynthesis bifunctional protein ArgJ alpha chain" evidence="10">
    <location>
        <begin position="1"/>
        <end position="189"/>
    </location>
</feature>
<evidence type="ECO:0000256" key="8">
    <source>
        <dbReference type="ARBA" id="ARBA00023315"/>
    </source>
</evidence>
<feature type="binding site" evidence="10">
    <location>
        <position position="407"/>
    </location>
    <ligand>
        <name>substrate</name>
    </ligand>
</feature>
<dbReference type="HAMAP" id="MF_01106">
    <property type="entry name" value="ArgJ"/>
    <property type="match status" value="1"/>
</dbReference>
<evidence type="ECO:0000256" key="6">
    <source>
        <dbReference type="ARBA" id="ARBA00022813"/>
    </source>
</evidence>
<dbReference type="EMBL" id="PYLP01000001">
    <property type="protein sequence ID" value="PST42104.1"/>
    <property type="molecule type" value="Genomic_DNA"/>
</dbReference>
<comment type="pathway">
    <text evidence="10">Amino-acid biosynthesis; L-arginine biosynthesis; N(2)-acetyl-L-ornithine from L-glutamate: step 1/4.</text>
</comment>
<accession>A0A2T3G3J1</accession>
<evidence type="ECO:0000256" key="5">
    <source>
        <dbReference type="ARBA" id="ARBA00022679"/>
    </source>
</evidence>
<feature type="chain" id="PRO_5023467512" description="Arginine biosynthesis bifunctional protein ArgJ beta chain" evidence="10">
    <location>
        <begin position="190"/>
        <end position="407"/>
    </location>
</feature>
<protein>
    <recommendedName>
        <fullName evidence="10">Arginine biosynthesis bifunctional protein ArgJ</fullName>
    </recommendedName>
    <domain>
        <recommendedName>
            <fullName evidence="10">Glutamate N-acetyltransferase</fullName>
            <ecNumber evidence="10">2.3.1.35</ecNumber>
        </recommendedName>
        <alternativeName>
            <fullName evidence="10">Ornithine acetyltransferase</fullName>
            <shortName evidence="10">OATase</shortName>
        </alternativeName>
        <alternativeName>
            <fullName evidence="10">Ornithine transacetylase</fullName>
        </alternativeName>
    </domain>
    <domain>
        <recommendedName>
            <fullName evidence="10">Amino-acid acetyltransferase</fullName>
            <ecNumber evidence="10">2.3.1.1</ecNumber>
        </recommendedName>
        <alternativeName>
            <fullName evidence="10">N-acetylglutamate synthase</fullName>
            <shortName evidence="10">AGSase</shortName>
        </alternativeName>
    </domain>
    <component>
        <recommendedName>
            <fullName evidence="10">Arginine biosynthesis bifunctional protein ArgJ alpha chain</fullName>
        </recommendedName>
    </component>
    <component>
        <recommendedName>
            <fullName evidence="10">Arginine biosynthesis bifunctional protein ArgJ beta chain</fullName>
        </recommendedName>
    </component>
</protein>
<comment type="subcellular location">
    <subcellularLocation>
        <location evidence="10">Cytoplasm</location>
    </subcellularLocation>
</comment>